<protein>
    <submittedName>
        <fullName evidence="1">Uncharacterized protein</fullName>
    </submittedName>
</protein>
<name>A0A7W7LPN5_9ACTN</name>
<comment type="caution">
    <text evidence="1">The sequence shown here is derived from an EMBL/GenBank/DDBJ whole genome shotgun (WGS) entry which is preliminary data.</text>
</comment>
<keyword evidence="2" id="KW-1185">Reference proteome</keyword>
<reference evidence="1 2" key="1">
    <citation type="submission" date="2020-08" db="EMBL/GenBank/DDBJ databases">
        <title>Genomic Encyclopedia of Type Strains, Phase III (KMG-III): the genomes of soil and plant-associated and newly described type strains.</title>
        <authorList>
            <person name="Whitman W."/>
        </authorList>
    </citation>
    <scope>NUCLEOTIDE SEQUENCE [LARGE SCALE GENOMIC DNA]</scope>
    <source>
        <strain evidence="1 2">CECT 3266</strain>
    </source>
</reference>
<dbReference type="AlphaFoldDB" id="A0A7W7LPN5"/>
<accession>A0A7W7LPN5</accession>
<proteinExistence type="predicted"/>
<dbReference type="RefSeq" id="WP_184349389.1">
    <property type="nucleotide sequence ID" value="NZ_JACHJH010000003.1"/>
</dbReference>
<dbReference type="Proteomes" id="UP000556084">
    <property type="component" value="Unassembled WGS sequence"/>
</dbReference>
<organism evidence="1 2">
    <name type="scientific">Streptomyces olivoverticillatus</name>
    <dbReference type="NCBI Taxonomy" id="66427"/>
    <lineage>
        <taxon>Bacteria</taxon>
        <taxon>Bacillati</taxon>
        <taxon>Actinomycetota</taxon>
        <taxon>Actinomycetes</taxon>
        <taxon>Kitasatosporales</taxon>
        <taxon>Streptomycetaceae</taxon>
        <taxon>Streptomyces</taxon>
    </lineage>
</organism>
<sequence>MPENTTVRSFPTPLEEMRRRAQIIDARNALWPSEAEVVDAEAAVRAELIASFLAASAAFDQVAVDGALAEARTYDLANPDAQPVLDELIAIHEHSAEAA</sequence>
<evidence type="ECO:0000313" key="1">
    <source>
        <dbReference type="EMBL" id="MBB4893533.1"/>
    </source>
</evidence>
<dbReference type="EMBL" id="JACHJH010000003">
    <property type="protein sequence ID" value="MBB4893533.1"/>
    <property type="molecule type" value="Genomic_DNA"/>
</dbReference>
<gene>
    <name evidence="1" type="ORF">FHS39_002564</name>
</gene>
<evidence type="ECO:0000313" key="2">
    <source>
        <dbReference type="Proteomes" id="UP000556084"/>
    </source>
</evidence>